<reference evidence="1 2" key="1">
    <citation type="submission" date="2011-10" db="EMBL/GenBank/DDBJ databases">
        <authorList>
            <person name="Genoscope - CEA"/>
        </authorList>
    </citation>
    <scope>NUCLEOTIDE SEQUENCE [LARGE SCALE GENOMIC DNA]</scope>
    <source>
        <strain evidence="1 2">RCC 1105</strain>
    </source>
</reference>
<evidence type="ECO:0000313" key="2">
    <source>
        <dbReference type="Proteomes" id="UP000198341"/>
    </source>
</evidence>
<protein>
    <submittedName>
        <fullName evidence="1">Uncharacterized protein</fullName>
    </submittedName>
</protein>
<gene>
    <name evidence="1" type="ordered locus">Bathy11g01300</name>
</gene>
<dbReference type="Proteomes" id="UP000198341">
    <property type="component" value="Chromosome 11"/>
</dbReference>
<name>K8F192_9CHLO</name>
<dbReference type="KEGG" id="bpg:Bathy11g01300"/>
<dbReference type="OrthoDB" id="1747986at2759"/>
<dbReference type="RefSeq" id="XP_007510225.1">
    <property type="nucleotide sequence ID" value="XM_007510163.1"/>
</dbReference>
<proteinExistence type="predicted"/>
<dbReference type="AlphaFoldDB" id="K8F192"/>
<dbReference type="EMBL" id="FO082268">
    <property type="protein sequence ID" value="CCO18570.1"/>
    <property type="molecule type" value="Genomic_DNA"/>
</dbReference>
<organism evidence="1 2">
    <name type="scientific">Bathycoccus prasinos</name>
    <dbReference type="NCBI Taxonomy" id="41875"/>
    <lineage>
        <taxon>Eukaryota</taxon>
        <taxon>Viridiplantae</taxon>
        <taxon>Chlorophyta</taxon>
        <taxon>Mamiellophyceae</taxon>
        <taxon>Mamiellales</taxon>
        <taxon>Bathycoccaceae</taxon>
        <taxon>Bathycoccus</taxon>
    </lineage>
</organism>
<dbReference type="GeneID" id="19012810"/>
<keyword evidence="2" id="KW-1185">Reference proteome</keyword>
<accession>K8F192</accession>
<sequence>MSVLDRFPHSTAELKRVKTVQFGVLSPDEIVSLLVFLSLKEMIWRENRVIIIGRQIDDFKARFFLFLSSCRGVFSRSSSRVDLSLARYALARRYRNARKKISHAWLLFCAWKHS</sequence>
<evidence type="ECO:0000313" key="1">
    <source>
        <dbReference type="EMBL" id="CCO18570.1"/>
    </source>
</evidence>